<name>A0ABD6F197_9BILA</name>
<feature type="domain" description="Carboxylesterase type B" evidence="2">
    <location>
        <begin position="39"/>
        <end position="405"/>
    </location>
</feature>
<dbReference type="EMBL" id="JBGFUD010010654">
    <property type="protein sequence ID" value="MFH4982972.1"/>
    <property type="molecule type" value="Genomic_DNA"/>
</dbReference>
<evidence type="ECO:0000256" key="1">
    <source>
        <dbReference type="SAM" id="SignalP"/>
    </source>
</evidence>
<evidence type="ECO:0000313" key="4">
    <source>
        <dbReference type="Proteomes" id="UP001608902"/>
    </source>
</evidence>
<sequence>MCTKLSLFLLLFLFLNISLVENLNTIEGPNADSIRVLSSGAALQGRKMTASGGRRTIVFLGIPYAEAPVGDRRYKAPVTRGAWKGILDATKYKVSCLQNSSKISPTSDTTFMSEDCLHINVFATARCLDLGGCPVLVILRNGEYSYDPTISENIDDIVNQWVIDEIIVVTFNYRLGSFGFINFGPDTSADENVGLLDQIEALKWVQREIGRFGGDFARVTLYGEGMGAINVDQLLLSPQTANLFQQAILLDGAAMSLMNIREDTNLAASHRLAKWAGCASVDGWNATNLENSIECLRKSEAAKLLAIQRQMEDSNKLESFKSPSIDGPMLSSVFPERIPAMLSKRRPVRIMTGTCTDKSRWLKDIFRPNRDDPTPQKSTPLCRLGIRFRQLNATEELLKACEERYKKGYPC</sequence>
<dbReference type="InterPro" id="IPR029058">
    <property type="entry name" value="AB_hydrolase_fold"/>
</dbReference>
<accession>A0ABD6F197</accession>
<dbReference type="AlphaFoldDB" id="A0ABD6F197"/>
<protein>
    <recommendedName>
        <fullName evidence="2">Carboxylesterase type B domain-containing protein</fullName>
    </recommendedName>
</protein>
<feature type="chain" id="PRO_5044895187" description="Carboxylesterase type B domain-containing protein" evidence="1">
    <location>
        <begin position="23"/>
        <end position="411"/>
    </location>
</feature>
<dbReference type="InterPro" id="IPR002018">
    <property type="entry name" value="CarbesteraseB"/>
</dbReference>
<keyword evidence="4" id="KW-1185">Reference proteome</keyword>
<dbReference type="Proteomes" id="UP001608902">
    <property type="component" value="Unassembled WGS sequence"/>
</dbReference>
<evidence type="ECO:0000259" key="2">
    <source>
        <dbReference type="Pfam" id="PF00135"/>
    </source>
</evidence>
<gene>
    <name evidence="3" type="ORF">AB6A40_009681</name>
</gene>
<dbReference type="Pfam" id="PF00135">
    <property type="entry name" value="COesterase"/>
    <property type="match status" value="1"/>
</dbReference>
<feature type="signal peptide" evidence="1">
    <location>
        <begin position="1"/>
        <end position="22"/>
    </location>
</feature>
<proteinExistence type="predicted"/>
<dbReference type="InterPro" id="IPR050309">
    <property type="entry name" value="Type-B_Carboxylest/Lipase"/>
</dbReference>
<comment type="caution">
    <text evidence="3">The sequence shown here is derived from an EMBL/GenBank/DDBJ whole genome shotgun (WGS) entry which is preliminary data.</text>
</comment>
<organism evidence="3 4">
    <name type="scientific">Gnathostoma spinigerum</name>
    <dbReference type="NCBI Taxonomy" id="75299"/>
    <lineage>
        <taxon>Eukaryota</taxon>
        <taxon>Metazoa</taxon>
        <taxon>Ecdysozoa</taxon>
        <taxon>Nematoda</taxon>
        <taxon>Chromadorea</taxon>
        <taxon>Rhabditida</taxon>
        <taxon>Spirurina</taxon>
        <taxon>Gnathostomatomorpha</taxon>
        <taxon>Gnathostomatoidea</taxon>
        <taxon>Gnathostomatidae</taxon>
        <taxon>Gnathostoma</taxon>
    </lineage>
</organism>
<keyword evidence="1" id="KW-0732">Signal</keyword>
<dbReference type="SUPFAM" id="SSF53474">
    <property type="entry name" value="alpha/beta-Hydrolases"/>
    <property type="match status" value="1"/>
</dbReference>
<evidence type="ECO:0000313" key="3">
    <source>
        <dbReference type="EMBL" id="MFH4982972.1"/>
    </source>
</evidence>
<dbReference type="Gene3D" id="3.40.50.1820">
    <property type="entry name" value="alpha/beta hydrolase"/>
    <property type="match status" value="1"/>
</dbReference>
<reference evidence="3 4" key="1">
    <citation type="submission" date="2024-08" db="EMBL/GenBank/DDBJ databases">
        <title>Gnathostoma spinigerum genome.</title>
        <authorList>
            <person name="Gonzalez-Bertolin B."/>
            <person name="Monzon S."/>
            <person name="Zaballos A."/>
            <person name="Jimenez P."/>
            <person name="Dekumyoy P."/>
            <person name="Varona S."/>
            <person name="Cuesta I."/>
            <person name="Sumanam S."/>
            <person name="Adisakwattana P."/>
            <person name="Gasser R.B."/>
            <person name="Hernandez-Gonzalez A."/>
            <person name="Young N.D."/>
            <person name="Perteguer M.J."/>
        </authorList>
    </citation>
    <scope>NUCLEOTIDE SEQUENCE [LARGE SCALE GENOMIC DNA]</scope>
    <source>
        <strain evidence="3">AL3</strain>
        <tissue evidence="3">Liver</tissue>
    </source>
</reference>
<dbReference type="PANTHER" id="PTHR11559">
    <property type="entry name" value="CARBOXYLESTERASE"/>
    <property type="match status" value="1"/>
</dbReference>